<dbReference type="Proteomes" id="UP000249949">
    <property type="component" value="Chromosome"/>
</dbReference>
<keyword evidence="2" id="KW-1185">Reference proteome</keyword>
<dbReference type="KEGG" id="nct:NMSP_1224"/>
<evidence type="ECO:0000313" key="2">
    <source>
        <dbReference type="Proteomes" id="UP000249949"/>
    </source>
</evidence>
<dbReference type="EMBL" id="CP021324">
    <property type="protein sequence ID" value="ARS64839.1"/>
    <property type="molecule type" value="Genomic_DNA"/>
</dbReference>
<reference evidence="1 2" key="1">
    <citation type="journal article" date="2017" name="Environ. Microbiol.">
        <title>Genome and epigenome of a novel marine Thaumarchaeota strain suggest viral infection, phosphorothioation DNA modification and multiple restriction systems.</title>
        <authorList>
            <person name="Ahlgren N.A."/>
            <person name="Chen Y."/>
            <person name="Needham D.M."/>
            <person name="Parada A.E."/>
            <person name="Sachdeva R."/>
            <person name="Trinh V."/>
            <person name="Chen T."/>
            <person name="Fuhrman J.A."/>
        </authorList>
    </citation>
    <scope>NUCLEOTIDE SEQUENCE [LARGE SCALE GENOMIC DNA]</scope>
    <source>
        <strain evidence="1 2">SPOT01</strain>
    </source>
</reference>
<name>A0A2Z2HQA5_9ARCH</name>
<gene>
    <name evidence="1" type="ORF">NMSP_1224</name>
</gene>
<evidence type="ECO:0000313" key="1">
    <source>
        <dbReference type="EMBL" id="ARS64839.1"/>
    </source>
</evidence>
<dbReference type="RefSeq" id="WP_086907885.1">
    <property type="nucleotide sequence ID" value="NZ_CP021324.1"/>
</dbReference>
<accession>A0A2Z2HQA5</accession>
<sequence>MQQQIKQENQILKNIKFVGVTFDPDSFKNGEDELNKSIEMGYKVITDYPTSTGVVFSVGLYNVKEEEE</sequence>
<organism evidence="1 2">
    <name type="scientific">Candidatus Nitrosomarinus catalinensis</name>
    <dbReference type="NCBI Taxonomy" id="1898749"/>
    <lineage>
        <taxon>Archaea</taxon>
        <taxon>Nitrososphaerota</taxon>
        <taxon>Nitrososphaeria</taxon>
        <taxon>Nitrosopumilales</taxon>
        <taxon>Nitrosopumilaceae</taxon>
        <taxon>Candidatus Nitrosomarinus</taxon>
    </lineage>
</organism>
<protein>
    <submittedName>
        <fullName evidence="1">Uncharacterized protein</fullName>
    </submittedName>
</protein>
<dbReference type="AlphaFoldDB" id="A0A2Z2HQA5"/>
<dbReference type="GeneID" id="32901674"/>
<proteinExistence type="predicted"/>